<feature type="compositionally biased region" description="Gly residues" evidence="1">
    <location>
        <begin position="60"/>
        <end position="72"/>
    </location>
</feature>
<evidence type="ECO:0000313" key="3">
    <source>
        <dbReference type="Proteomes" id="UP000218209"/>
    </source>
</evidence>
<dbReference type="InterPro" id="IPR021375">
    <property type="entry name" value="DUF2997"/>
</dbReference>
<evidence type="ECO:0000313" key="2">
    <source>
        <dbReference type="EMBL" id="OSX68709.1"/>
    </source>
</evidence>
<dbReference type="Proteomes" id="UP000218209">
    <property type="component" value="Unassembled WGS sequence"/>
</dbReference>
<feature type="region of interest" description="Disordered" evidence="1">
    <location>
        <begin position="34"/>
        <end position="73"/>
    </location>
</feature>
<organism evidence="2 3">
    <name type="scientific">Porphyra umbilicalis</name>
    <name type="common">Purple laver</name>
    <name type="synonym">Red alga</name>
    <dbReference type="NCBI Taxonomy" id="2786"/>
    <lineage>
        <taxon>Eukaryota</taxon>
        <taxon>Rhodophyta</taxon>
        <taxon>Bangiophyceae</taxon>
        <taxon>Bangiales</taxon>
        <taxon>Bangiaceae</taxon>
        <taxon>Porphyra</taxon>
    </lineage>
</organism>
<evidence type="ECO:0008006" key="4">
    <source>
        <dbReference type="Google" id="ProtNLM"/>
    </source>
</evidence>
<proteinExistence type="predicted"/>
<dbReference type="OrthoDB" id="41685at2759"/>
<accession>A0A1X6NJB9</accession>
<dbReference type="EMBL" id="KV920173">
    <property type="protein sequence ID" value="OSX68709.1"/>
    <property type="molecule type" value="Genomic_DNA"/>
</dbReference>
<gene>
    <name evidence="2" type="ORF">BU14_2353s0001</name>
</gene>
<dbReference type="Pfam" id="PF11211">
    <property type="entry name" value="DUF2997"/>
    <property type="match status" value="1"/>
</dbReference>
<evidence type="ECO:0000256" key="1">
    <source>
        <dbReference type="SAM" id="MobiDB-lite"/>
    </source>
</evidence>
<dbReference type="AlphaFoldDB" id="A0A1X6NJB9"/>
<sequence>MASTSCFCTPRSVVWRTLGAPVLRLDTPACRRARPVATPASAPRMQGSGGWSSAASDGSSGYGGGGGGGGGQMEEIEFIIHSDGRVEETVRGVKGRACNELTDAVNEKLGVVMHTEETQEAFEQQTVVVNEQQNTQGVGGGGGMPTW</sequence>
<name>A0A1X6NJB9_PORUM</name>
<protein>
    <recommendedName>
        <fullName evidence="4">DUF2997 domain-containing protein</fullName>
    </recommendedName>
</protein>
<keyword evidence="3" id="KW-1185">Reference proteome</keyword>
<reference evidence="2 3" key="1">
    <citation type="submission" date="2017-03" db="EMBL/GenBank/DDBJ databases">
        <title>WGS assembly of Porphyra umbilicalis.</title>
        <authorList>
            <person name="Brawley S.H."/>
            <person name="Blouin N.A."/>
            <person name="Ficko-Blean E."/>
            <person name="Wheeler G.L."/>
            <person name="Lohr M."/>
            <person name="Goodson H.V."/>
            <person name="Jenkins J.W."/>
            <person name="Blaby-Haas C.E."/>
            <person name="Helliwell K.E."/>
            <person name="Chan C."/>
            <person name="Marriage T."/>
            <person name="Bhattacharya D."/>
            <person name="Klein A.S."/>
            <person name="Badis Y."/>
            <person name="Brodie J."/>
            <person name="Cao Y."/>
            <person name="Collen J."/>
            <person name="Dittami S.M."/>
            <person name="Gachon C.M."/>
            <person name="Green B.R."/>
            <person name="Karpowicz S."/>
            <person name="Kim J.W."/>
            <person name="Kudahl U."/>
            <person name="Lin S."/>
            <person name="Michel G."/>
            <person name="Mittag M."/>
            <person name="Olson B.J."/>
            <person name="Pangilinan J."/>
            <person name="Peng Y."/>
            <person name="Qiu H."/>
            <person name="Shu S."/>
            <person name="Singer J.T."/>
            <person name="Smith A.G."/>
            <person name="Sprecher B.N."/>
            <person name="Wagner V."/>
            <person name="Wang W."/>
            <person name="Wang Z.-Y."/>
            <person name="Yan J."/>
            <person name="Yarish C."/>
            <person name="Zoeuner-Riek S."/>
            <person name="Zhuang Y."/>
            <person name="Zou Y."/>
            <person name="Lindquist E.A."/>
            <person name="Grimwood J."/>
            <person name="Barry K."/>
            <person name="Rokhsar D.S."/>
            <person name="Schmutz J."/>
            <person name="Stiller J.W."/>
            <person name="Grossman A.R."/>
            <person name="Prochnik S.E."/>
        </authorList>
    </citation>
    <scope>NUCLEOTIDE SEQUENCE [LARGE SCALE GENOMIC DNA]</scope>
    <source>
        <strain evidence="2">4086291</strain>
    </source>
</reference>